<protein>
    <submittedName>
        <fullName evidence="2">CbrC family protein</fullName>
    </submittedName>
</protein>
<proteinExistence type="inferred from homology"/>
<comment type="caution">
    <text evidence="2">The sequence shown here is derived from an EMBL/GenBank/DDBJ whole genome shotgun (WGS) entry which is preliminary data.</text>
</comment>
<dbReference type="OrthoDB" id="7065534at2"/>
<accession>A0A4V2YH62</accession>
<gene>
    <name evidence="2" type="ORF">E1218_03095</name>
</gene>
<evidence type="ECO:0000313" key="3">
    <source>
        <dbReference type="Proteomes" id="UP000295172"/>
    </source>
</evidence>
<comment type="similarity">
    <text evidence="1">Belongs to the UPF0167 family.</text>
</comment>
<evidence type="ECO:0000313" key="2">
    <source>
        <dbReference type="EMBL" id="TDD29767.1"/>
    </source>
</evidence>
<reference evidence="2 3" key="1">
    <citation type="submission" date="2019-02" db="EMBL/GenBank/DDBJ databases">
        <title>Draft genome sequences of novel Actinobacteria.</title>
        <authorList>
            <person name="Sahin N."/>
            <person name="Ay H."/>
            <person name="Saygin H."/>
        </authorList>
    </citation>
    <scope>NUCLEOTIDE SEQUENCE [LARGE SCALE GENOMIC DNA]</scope>
    <source>
        <strain evidence="2 3">16K104</strain>
    </source>
</reference>
<dbReference type="AlphaFoldDB" id="A0A4V2YH62"/>
<evidence type="ECO:0000256" key="1">
    <source>
        <dbReference type="ARBA" id="ARBA00008525"/>
    </source>
</evidence>
<dbReference type="InterPro" id="IPR005363">
    <property type="entry name" value="UPF0167"/>
</dbReference>
<name>A0A4V2YH62_9ACTN</name>
<dbReference type="RefSeq" id="WP_132316000.1">
    <property type="nucleotide sequence ID" value="NZ_SMKR01000008.1"/>
</dbReference>
<dbReference type="Proteomes" id="UP000295172">
    <property type="component" value="Unassembled WGS sequence"/>
</dbReference>
<dbReference type="EMBL" id="SMKR01000008">
    <property type="protein sequence ID" value="TDD29767.1"/>
    <property type="molecule type" value="Genomic_DNA"/>
</dbReference>
<keyword evidence="3" id="KW-1185">Reference proteome</keyword>
<organism evidence="2 3">
    <name type="scientific">Kribbella turkmenica</name>
    <dbReference type="NCBI Taxonomy" id="2530375"/>
    <lineage>
        <taxon>Bacteria</taxon>
        <taxon>Bacillati</taxon>
        <taxon>Actinomycetota</taxon>
        <taxon>Actinomycetes</taxon>
        <taxon>Propionibacteriales</taxon>
        <taxon>Kribbellaceae</taxon>
        <taxon>Kribbella</taxon>
    </lineage>
</organism>
<dbReference type="Pfam" id="PF03691">
    <property type="entry name" value="UPF0167"/>
    <property type="match status" value="1"/>
</dbReference>
<sequence length="171" mass="18479">MSDELPRFPYHPDPVATGSVVESAEVCERCGKARGFVYAGPVYAVEEVEFLCPWCIADGSAADQFDADFTTADGAPSDVPAAVLEEIVRRTPGFAGWQQERWMFHCADGAEFLGRAGWEEVSALPGAVESLRLDGGWDDAAMRNLSADGDLTGYLFRCRHCGLGLAYADCT</sequence>